<protein>
    <submittedName>
        <fullName evidence="2">Uncharacterized membrane protein</fullName>
    </submittedName>
</protein>
<dbReference type="Pfam" id="PF10002">
    <property type="entry name" value="DUF2243"/>
    <property type="match status" value="1"/>
</dbReference>
<gene>
    <name evidence="2" type="ORF">SAMN04487941_1606</name>
</gene>
<sequence length="157" mass="17567">MDLTEQHQVDTSRSRWVGVLLGVGVMAAVDEIIFHQLLAWHHFYDQSTPAIGLLTDGLLHAAELVAIVAGFFMLSDLHYRRALAANWAWAGFFLGLGGFQLFDGIVDHKVLRLHQVRYGVEDILPYDIAWNLAGVILLAIGAWLTWRARSAQHHTAN</sequence>
<dbReference type="InterPro" id="IPR018719">
    <property type="entry name" value="DUF2243_membrane"/>
</dbReference>
<evidence type="ECO:0000256" key="1">
    <source>
        <dbReference type="SAM" id="Phobius"/>
    </source>
</evidence>
<keyword evidence="1" id="KW-0812">Transmembrane</keyword>
<feature type="transmembrane region" description="Helical" evidence="1">
    <location>
        <begin position="82"/>
        <end position="102"/>
    </location>
</feature>
<keyword evidence="1" id="KW-0472">Membrane</keyword>
<evidence type="ECO:0000313" key="3">
    <source>
        <dbReference type="Proteomes" id="UP000182491"/>
    </source>
</evidence>
<dbReference type="RefSeq" id="WP_068837946.1">
    <property type="nucleotide sequence ID" value="NZ_BMXC01000002.1"/>
</dbReference>
<dbReference type="STRING" id="388950.GCA_001611675_01939"/>
<proteinExistence type="predicted"/>
<dbReference type="OrthoDB" id="5190099at2"/>
<dbReference type="EMBL" id="FPCA01000002">
    <property type="protein sequence ID" value="SFU63119.1"/>
    <property type="molecule type" value="Genomic_DNA"/>
</dbReference>
<dbReference type="AlphaFoldDB" id="A0A1I7HR53"/>
<dbReference type="Proteomes" id="UP000182491">
    <property type="component" value="Unassembled WGS sequence"/>
</dbReference>
<keyword evidence="1" id="KW-1133">Transmembrane helix</keyword>
<feature type="transmembrane region" description="Helical" evidence="1">
    <location>
        <begin position="58"/>
        <end position="75"/>
    </location>
</feature>
<reference evidence="3" key="1">
    <citation type="submission" date="2016-10" db="EMBL/GenBank/DDBJ databases">
        <authorList>
            <person name="Varghese N."/>
        </authorList>
    </citation>
    <scope>NUCLEOTIDE SEQUENCE [LARGE SCALE GENOMIC DNA]</scope>
    <source>
        <strain evidence="3">DSM 18820</strain>
    </source>
</reference>
<feature type="transmembrane region" description="Helical" evidence="1">
    <location>
        <begin position="16"/>
        <end position="38"/>
    </location>
</feature>
<keyword evidence="3" id="KW-1185">Reference proteome</keyword>
<organism evidence="2 3">
    <name type="scientific">Pontibacter akesuensis</name>
    <dbReference type="NCBI Taxonomy" id="388950"/>
    <lineage>
        <taxon>Bacteria</taxon>
        <taxon>Pseudomonadati</taxon>
        <taxon>Bacteroidota</taxon>
        <taxon>Cytophagia</taxon>
        <taxon>Cytophagales</taxon>
        <taxon>Hymenobacteraceae</taxon>
        <taxon>Pontibacter</taxon>
    </lineage>
</organism>
<feature type="transmembrane region" description="Helical" evidence="1">
    <location>
        <begin position="128"/>
        <end position="146"/>
    </location>
</feature>
<accession>A0A1I7HR53</accession>
<name>A0A1I7HR53_9BACT</name>
<evidence type="ECO:0000313" key="2">
    <source>
        <dbReference type="EMBL" id="SFU63119.1"/>
    </source>
</evidence>